<accession>A0ABS2F0G6</accession>
<dbReference type="Pfam" id="PF09991">
    <property type="entry name" value="DUF2232"/>
    <property type="match status" value="1"/>
</dbReference>
<organism evidence="2 3">
    <name type="scientific">Olsenella profusa</name>
    <dbReference type="NCBI Taxonomy" id="138595"/>
    <lineage>
        <taxon>Bacteria</taxon>
        <taxon>Bacillati</taxon>
        <taxon>Actinomycetota</taxon>
        <taxon>Coriobacteriia</taxon>
        <taxon>Coriobacteriales</taxon>
        <taxon>Atopobiaceae</taxon>
        <taxon>Olsenella</taxon>
    </lineage>
</organism>
<keyword evidence="1" id="KW-0472">Membrane</keyword>
<feature type="transmembrane region" description="Helical" evidence="1">
    <location>
        <begin position="186"/>
        <end position="206"/>
    </location>
</feature>
<name>A0ABS2F0G6_9ACTN</name>
<feature type="transmembrane region" description="Helical" evidence="1">
    <location>
        <begin position="141"/>
        <end position="166"/>
    </location>
</feature>
<dbReference type="Proteomes" id="UP000712527">
    <property type="component" value="Unassembled WGS sequence"/>
</dbReference>
<gene>
    <name evidence="2" type="ORF">H9X80_02795</name>
</gene>
<protein>
    <submittedName>
        <fullName evidence="2">DUF2232 domain-containing protein</fullName>
    </submittedName>
</protein>
<evidence type="ECO:0000256" key="1">
    <source>
        <dbReference type="SAM" id="Phobius"/>
    </source>
</evidence>
<feature type="transmembrane region" description="Helical" evidence="1">
    <location>
        <begin position="212"/>
        <end position="241"/>
    </location>
</feature>
<proteinExistence type="predicted"/>
<feature type="transmembrane region" description="Helical" evidence="1">
    <location>
        <begin position="31"/>
        <end position="63"/>
    </location>
</feature>
<dbReference type="EMBL" id="JACSNQ010000003">
    <property type="protein sequence ID" value="MBM6774474.1"/>
    <property type="molecule type" value="Genomic_DNA"/>
</dbReference>
<evidence type="ECO:0000313" key="2">
    <source>
        <dbReference type="EMBL" id="MBM6774474.1"/>
    </source>
</evidence>
<dbReference type="RefSeq" id="WP_204792824.1">
    <property type="nucleotide sequence ID" value="NZ_JACSNQ010000003.1"/>
</dbReference>
<evidence type="ECO:0000313" key="3">
    <source>
        <dbReference type="Proteomes" id="UP000712527"/>
    </source>
</evidence>
<dbReference type="InterPro" id="IPR018710">
    <property type="entry name" value="DUF2232"/>
</dbReference>
<feature type="transmembrane region" description="Helical" evidence="1">
    <location>
        <begin position="75"/>
        <end position="94"/>
    </location>
</feature>
<comment type="caution">
    <text evidence="2">The sequence shown here is derived from an EMBL/GenBank/DDBJ whole genome shotgun (WGS) entry which is preliminary data.</text>
</comment>
<keyword evidence="1" id="KW-0812">Transmembrane</keyword>
<feature type="transmembrane region" description="Helical" evidence="1">
    <location>
        <begin position="248"/>
        <end position="273"/>
    </location>
</feature>
<reference evidence="2 3" key="1">
    <citation type="journal article" date="2021" name="Sci. Rep.">
        <title>The distribution of antibiotic resistance genes in chicken gut microbiota commensals.</title>
        <authorList>
            <person name="Juricova H."/>
            <person name="Matiasovicova J."/>
            <person name="Kubasova T."/>
            <person name="Cejkova D."/>
            <person name="Rychlik I."/>
        </authorList>
    </citation>
    <scope>NUCLEOTIDE SEQUENCE [LARGE SCALE GENOMIC DNA]</scope>
    <source>
        <strain evidence="2 3">An794</strain>
    </source>
</reference>
<keyword evidence="3" id="KW-1185">Reference proteome</keyword>
<keyword evidence="1" id="KW-1133">Transmembrane helix</keyword>
<sequence>MASSSMALLAPALVGYGFVSASFTGGPHGKVAGLVASVAPAVALSVTLGPSSIVAAVICCLLACAAGELALRGRLTPGVACVAVALAALAQIGADSVVSAAQGTTIAASVDSLVSAYQDSLSETSVAAASLMQQVRAVMAIMWPTAYVLSTVAEYLFASVGVTLAVARIPEPSVRMPRHAEFDLPLWVVGVLVAGVAGLAFGLTASGPVAGVVLMVAANVVMALRVALAAQGLAVFAWLLGRHHLGPLACLVLGGAALYLEVQFFVMTLVGLVDVWANFRHLARGGRPGDKQIAGQD</sequence>